<evidence type="ECO:0000256" key="2">
    <source>
        <dbReference type="SAM" id="SignalP"/>
    </source>
</evidence>
<dbReference type="Proteomes" id="UP001165367">
    <property type="component" value="Unassembled WGS sequence"/>
</dbReference>
<gene>
    <name evidence="3" type="ORF">LZZ85_09050</name>
</gene>
<reference evidence="3" key="1">
    <citation type="submission" date="2022-01" db="EMBL/GenBank/DDBJ databases">
        <authorList>
            <person name="Jo J.-H."/>
            <person name="Im W.-T."/>
        </authorList>
    </citation>
    <scope>NUCLEOTIDE SEQUENCE</scope>
    <source>
        <strain evidence="3">NA20</strain>
    </source>
</reference>
<name>A0ABS9KQ33_9BACT</name>
<feature type="signal peptide" evidence="2">
    <location>
        <begin position="1"/>
        <end position="22"/>
    </location>
</feature>
<dbReference type="RefSeq" id="WP_237870817.1">
    <property type="nucleotide sequence ID" value="NZ_JAKLTR010000004.1"/>
</dbReference>
<dbReference type="Gene3D" id="3.40.50.410">
    <property type="entry name" value="von Willebrand factor, type A domain"/>
    <property type="match status" value="1"/>
</dbReference>
<protein>
    <recommendedName>
        <fullName evidence="5">VWFA domain-containing protein</fullName>
    </recommendedName>
</protein>
<feature type="region of interest" description="Disordered" evidence="1">
    <location>
        <begin position="32"/>
        <end position="65"/>
    </location>
</feature>
<dbReference type="SUPFAM" id="SSF53300">
    <property type="entry name" value="vWA-like"/>
    <property type="match status" value="1"/>
</dbReference>
<feature type="chain" id="PRO_5047174506" description="VWFA domain-containing protein" evidence="2">
    <location>
        <begin position="23"/>
        <end position="416"/>
    </location>
</feature>
<dbReference type="EMBL" id="JAKLTR010000004">
    <property type="protein sequence ID" value="MCG2614426.1"/>
    <property type="molecule type" value="Genomic_DNA"/>
</dbReference>
<evidence type="ECO:0000313" key="3">
    <source>
        <dbReference type="EMBL" id="MCG2614426.1"/>
    </source>
</evidence>
<organism evidence="3 4">
    <name type="scientific">Terrimonas ginsenosidimutans</name>
    <dbReference type="NCBI Taxonomy" id="2908004"/>
    <lineage>
        <taxon>Bacteria</taxon>
        <taxon>Pseudomonadati</taxon>
        <taxon>Bacteroidota</taxon>
        <taxon>Chitinophagia</taxon>
        <taxon>Chitinophagales</taxon>
        <taxon>Chitinophagaceae</taxon>
        <taxon>Terrimonas</taxon>
    </lineage>
</organism>
<sequence>MHSLIKPAAIALCVFASVYAIARFSGKKGHTPEKYISTVNPPDGTGLPDDTSQAGATPSGKPLPKSSAKIQAAVLLDVSNSMDGLIDQAKAQLWNMVSVMGKATCDGAAPTVEIALYEYGRDDNDLRKGYVKQITNFTSDLDLVSKKLFSLTTNGGDEYCGQVMYSSLTEMKWDTAANSYKVIFIAGNEDFLQGKLSFTKACAEARKKNVIVNTIYCGDKMQGISEHWNLGSECGSGSFTNINQDAKIDDIATPYDSTIFALNEQLNKTYIGYGAEGAASSLRQEEVDKMNSKMNKSVMAKRASVKAKAELYDNASWDLVDASKNDAAAYKKVDMKTLPDSLKTKSREELKVFVDKKSAERKQIQKAIEDNNTKRESFITTEKAKNATGKGDQTLETEIERIVRQQAKRYNMIIHE</sequence>
<accession>A0ABS9KQ33</accession>
<comment type="caution">
    <text evidence="3">The sequence shown here is derived from an EMBL/GenBank/DDBJ whole genome shotgun (WGS) entry which is preliminary data.</text>
</comment>
<evidence type="ECO:0000256" key="1">
    <source>
        <dbReference type="SAM" id="MobiDB-lite"/>
    </source>
</evidence>
<proteinExistence type="predicted"/>
<dbReference type="InterPro" id="IPR036465">
    <property type="entry name" value="vWFA_dom_sf"/>
</dbReference>
<keyword evidence="4" id="KW-1185">Reference proteome</keyword>
<evidence type="ECO:0008006" key="5">
    <source>
        <dbReference type="Google" id="ProtNLM"/>
    </source>
</evidence>
<evidence type="ECO:0000313" key="4">
    <source>
        <dbReference type="Proteomes" id="UP001165367"/>
    </source>
</evidence>
<keyword evidence="2" id="KW-0732">Signal</keyword>